<accession>A0A378WTF5</accession>
<evidence type="ECO:0000313" key="1">
    <source>
        <dbReference type="EMBL" id="SUA44429.1"/>
    </source>
</evidence>
<dbReference type="EMBL" id="UGRS01000002">
    <property type="protein sequence ID" value="SUA44429.1"/>
    <property type="molecule type" value="Genomic_DNA"/>
</dbReference>
<protein>
    <submittedName>
        <fullName evidence="1">Uncharacterized protein</fullName>
    </submittedName>
</protein>
<proteinExistence type="predicted"/>
<dbReference type="AlphaFoldDB" id="A0A378WTF5"/>
<organism evidence="1 2">
    <name type="scientific">Neisseria zoodegmatis</name>
    <dbReference type="NCBI Taxonomy" id="326523"/>
    <lineage>
        <taxon>Bacteria</taxon>
        <taxon>Pseudomonadati</taxon>
        <taxon>Pseudomonadota</taxon>
        <taxon>Betaproteobacteria</taxon>
        <taxon>Neisseriales</taxon>
        <taxon>Neisseriaceae</taxon>
        <taxon>Neisseria</taxon>
    </lineage>
</organism>
<reference evidence="1 2" key="1">
    <citation type="submission" date="2018-06" db="EMBL/GenBank/DDBJ databases">
        <authorList>
            <consortium name="Pathogen Informatics"/>
            <person name="Doyle S."/>
        </authorList>
    </citation>
    <scope>NUCLEOTIDE SEQUENCE [LARGE SCALE GENOMIC DNA]</scope>
    <source>
        <strain evidence="1 2">NCTC12229</strain>
    </source>
</reference>
<dbReference type="Proteomes" id="UP000254055">
    <property type="component" value="Unassembled WGS sequence"/>
</dbReference>
<gene>
    <name evidence="1" type="ORF">NCTC12229_01922</name>
</gene>
<sequence>MLMQFLSTYQAFSADMGVNRRILLDVLIRRLHNESAAFNQAAGFDSPNTTWQTSRRYPLSGGVFTSAFPCCTFSYGEQGHGGLYARWKHVVQSVNPFLLFPALTFDSVKRGIKNQREKVHIMRKIRKGYSRPLISRSIRSFDSLADAGRFIDRLTASNSNDYRFNIVQNGTRWTVCNVISGEV</sequence>
<evidence type="ECO:0000313" key="2">
    <source>
        <dbReference type="Proteomes" id="UP000254055"/>
    </source>
</evidence>
<name>A0A378WTF5_9NEIS</name>